<gene>
    <name evidence="4" type="ORF">ACJMK2_001735</name>
</gene>
<feature type="signal peptide" evidence="2">
    <location>
        <begin position="1"/>
        <end position="25"/>
    </location>
</feature>
<dbReference type="InterPro" id="IPR018378">
    <property type="entry name" value="C-type_lectin_CS"/>
</dbReference>
<evidence type="ECO:0000256" key="2">
    <source>
        <dbReference type="SAM" id="SignalP"/>
    </source>
</evidence>
<dbReference type="Proteomes" id="UP001634394">
    <property type="component" value="Unassembled WGS sequence"/>
</dbReference>
<dbReference type="InterPro" id="IPR001304">
    <property type="entry name" value="C-type_lectin-like"/>
</dbReference>
<dbReference type="PANTHER" id="PTHR22803">
    <property type="entry name" value="MANNOSE, PHOSPHOLIPASE, LECTIN RECEPTOR RELATED"/>
    <property type="match status" value="1"/>
</dbReference>
<evidence type="ECO:0000313" key="5">
    <source>
        <dbReference type="Proteomes" id="UP001634394"/>
    </source>
</evidence>
<dbReference type="AlphaFoldDB" id="A0ABD3XUR7"/>
<keyword evidence="5" id="KW-1185">Reference proteome</keyword>
<proteinExistence type="predicted"/>
<keyword evidence="2" id="KW-0732">Signal</keyword>
<dbReference type="CDD" id="cd00037">
    <property type="entry name" value="CLECT"/>
    <property type="match status" value="1"/>
</dbReference>
<dbReference type="Gene3D" id="3.10.100.10">
    <property type="entry name" value="Mannose-Binding Protein A, subunit A"/>
    <property type="match status" value="1"/>
</dbReference>
<sequence length="180" mass="20501">MKTAMRNLNVFLLFLIFSAFDLLAGDNAPLSCPNEMELQGNRCYKAMKLSASWPEAKEYCTIIGAKLAAIATNYEQNLISGIIFRQYGKSEQNAYWLDGSDMLVEKEWQWMGNDGSPVPFSFTYWGPKQPSNSKERCLEIRYDLQSKWNNAHCQVLRNVICEARAIGKGRDVVNDTLQEP</sequence>
<dbReference type="InterPro" id="IPR050111">
    <property type="entry name" value="C-type_lectin/snaclec_domain"/>
</dbReference>
<feature type="domain" description="C-type lectin" evidence="3">
    <location>
        <begin position="39"/>
        <end position="162"/>
    </location>
</feature>
<dbReference type="InterPro" id="IPR016186">
    <property type="entry name" value="C-type_lectin-like/link_sf"/>
</dbReference>
<feature type="chain" id="PRO_5044827285" description="C-type lectin domain-containing protein" evidence="2">
    <location>
        <begin position="26"/>
        <end position="180"/>
    </location>
</feature>
<dbReference type="SMART" id="SM00034">
    <property type="entry name" value="CLECT"/>
    <property type="match status" value="1"/>
</dbReference>
<keyword evidence="1" id="KW-1015">Disulfide bond</keyword>
<evidence type="ECO:0000313" key="4">
    <source>
        <dbReference type="EMBL" id="KAL3889391.1"/>
    </source>
</evidence>
<dbReference type="SUPFAM" id="SSF56436">
    <property type="entry name" value="C-type lectin-like"/>
    <property type="match status" value="1"/>
</dbReference>
<name>A0ABD3XUR7_SINWO</name>
<organism evidence="4 5">
    <name type="scientific">Sinanodonta woodiana</name>
    <name type="common">Chinese pond mussel</name>
    <name type="synonym">Anodonta woodiana</name>
    <dbReference type="NCBI Taxonomy" id="1069815"/>
    <lineage>
        <taxon>Eukaryota</taxon>
        <taxon>Metazoa</taxon>
        <taxon>Spiralia</taxon>
        <taxon>Lophotrochozoa</taxon>
        <taxon>Mollusca</taxon>
        <taxon>Bivalvia</taxon>
        <taxon>Autobranchia</taxon>
        <taxon>Heteroconchia</taxon>
        <taxon>Palaeoheterodonta</taxon>
        <taxon>Unionida</taxon>
        <taxon>Unionoidea</taxon>
        <taxon>Unionidae</taxon>
        <taxon>Unioninae</taxon>
        <taxon>Sinanodonta</taxon>
    </lineage>
</organism>
<dbReference type="Pfam" id="PF00059">
    <property type="entry name" value="Lectin_C"/>
    <property type="match status" value="1"/>
</dbReference>
<evidence type="ECO:0000259" key="3">
    <source>
        <dbReference type="PROSITE" id="PS50041"/>
    </source>
</evidence>
<protein>
    <recommendedName>
        <fullName evidence="3">C-type lectin domain-containing protein</fullName>
    </recommendedName>
</protein>
<dbReference type="InterPro" id="IPR016187">
    <property type="entry name" value="CTDL_fold"/>
</dbReference>
<reference evidence="4 5" key="1">
    <citation type="submission" date="2024-11" db="EMBL/GenBank/DDBJ databases">
        <title>Chromosome-level genome assembly of the freshwater bivalve Anodonta woodiana.</title>
        <authorList>
            <person name="Chen X."/>
        </authorList>
    </citation>
    <scope>NUCLEOTIDE SEQUENCE [LARGE SCALE GENOMIC DNA]</scope>
    <source>
        <strain evidence="4">MN2024</strain>
        <tissue evidence="4">Gills</tissue>
    </source>
</reference>
<evidence type="ECO:0000256" key="1">
    <source>
        <dbReference type="ARBA" id="ARBA00023157"/>
    </source>
</evidence>
<comment type="caution">
    <text evidence="4">The sequence shown here is derived from an EMBL/GenBank/DDBJ whole genome shotgun (WGS) entry which is preliminary data.</text>
</comment>
<dbReference type="EMBL" id="JBJQND010000001">
    <property type="protein sequence ID" value="KAL3889391.1"/>
    <property type="molecule type" value="Genomic_DNA"/>
</dbReference>
<accession>A0ABD3XUR7</accession>
<dbReference type="PROSITE" id="PS00615">
    <property type="entry name" value="C_TYPE_LECTIN_1"/>
    <property type="match status" value="1"/>
</dbReference>
<dbReference type="PROSITE" id="PS50041">
    <property type="entry name" value="C_TYPE_LECTIN_2"/>
    <property type="match status" value="1"/>
</dbReference>